<accession>A0ACB7ZL08</accession>
<reference evidence="1 2" key="1">
    <citation type="journal article" date="2021" name="Hortic Res">
        <title>High-quality reference genome and annotation aids understanding of berry development for evergreen blueberry (Vaccinium darrowii).</title>
        <authorList>
            <person name="Yu J."/>
            <person name="Hulse-Kemp A.M."/>
            <person name="Babiker E."/>
            <person name="Staton M."/>
        </authorList>
    </citation>
    <scope>NUCLEOTIDE SEQUENCE [LARGE SCALE GENOMIC DNA]</scope>
    <source>
        <strain evidence="2">cv. NJ 8807/NJ 8810</strain>
        <tissue evidence="1">Young leaf</tissue>
    </source>
</reference>
<dbReference type="Proteomes" id="UP000828048">
    <property type="component" value="Chromosome 9"/>
</dbReference>
<gene>
    <name evidence="1" type="ORF">Vadar_018421</name>
</gene>
<proteinExistence type="predicted"/>
<comment type="caution">
    <text evidence="1">The sequence shown here is derived from an EMBL/GenBank/DDBJ whole genome shotgun (WGS) entry which is preliminary data.</text>
</comment>
<evidence type="ECO:0000313" key="1">
    <source>
        <dbReference type="EMBL" id="KAH7866295.1"/>
    </source>
</evidence>
<keyword evidence="2" id="KW-1185">Reference proteome</keyword>
<name>A0ACB7ZL08_9ERIC</name>
<sequence>MFLMELSARHMTSEEDEEDGEEEEGEISTYVKSKKLNNRISDVPEGKKKKKKKTRLPMNVVDMQWKFSQDHLAADNYNMMPLGPSLYNPFWSGMQPGMEGYVALLSRKTFQEKLQILLLQLVIALRQTLIQNILQWIRMALVQGSIFNQKMKLLQVWLTLNSRVLKIGLLEACVNQNNIEGLTSLDVDGMDYCLGIVDDCQEICRGGSNFITNQTTNDYGIPLAAEDAGFLEFNDLNESLINIPTDVVDQLLSLLEEGDNGLGEHFDTSQVNCGGQDIVDLEYPLSSCDENFTQWEQQEEGELDDLGA</sequence>
<protein>
    <submittedName>
        <fullName evidence="1">Uncharacterized protein</fullName>
    </submittedName>
</protein>
<organism evidence="1 2">
    <name type="scientific">Vaccinium darrowii</name>
    <dbReference type="NCBI Taxonomy" id="229202"/>
    <lineage>
        <taxon>Eukaryota</taxon>
        <taxon>Viridiplantae</taxon>
        <taxon>Streptophyta</taxon>
        <taxon>Embryophyta</taxon>
        <taxon>Tracheophyta</taxon>
        <taxon>Spermatophyta</taxon>
        <taxon>Magnoliopsida</taxon>
        <taxon>eudicotyledons</taxon>
        <taxon>Gunneridae</taxon>
        <taxon>Pentapetalae</taxon>
        <taxon>asterids</taxon>
        <taxon>Ericales</taxon>
        <taxon>Ericaceae</taxon>
        <taxon>Vaccinioideae</taxon>
        <taxon>Vaccinieae</taxon>
        <taxon>Vaccinium</taxon>
    </lineage>
</organism>
<dbReference type="EMBL" id="CM037159">
    <property type="protein sequence ID" value="KAH7866295.1"/>
    <property type="molecule type" value="Genomic_DNA"/>
</dbReference>
<evidence type="ECO:0000313" key="2">
    <source>
        <dbReference type="Proteomes" id="UP000828048"/>
    </source>
</evidence>